<dbReference type="Proteomes" id="UP000030701">
    <property type="component" value="Unassembled WGS sequence"/>
</dbReference>
<sequence>MKDVEEENESSMSDLYGVLQKMRLATNVTYLISTDVIT</sequence>
<gene>
    <name evidence="1" type="ORF">FOTG_16699</name>
</gene>
<dbReference type="AlphaFoldDB" id="X0M2P7"/>
<proteinExistence type="predicted"/>
<organism evidence="1">
    <name type="scientific">Fusarium oxysporum f. sp. vasinfectum 25433</name>
    <dbReference type="NCBI Taxonomy" id="1089449"/>
    <lineage>
        <taxon>Eukaryota</taxon>
        <taxon>Fungi</taxon>
        <taxon>Dikarya</taxon>
        <taxon>Ascomycota</taxon>
        <taxon>Pezizomycotina</taxon>
        <taxon>Sordariomycetes</taxon>
        <taxon>Hypocreomycetidae</taxon>
        <taxon>Hypocreales</taxon>
        <taxon>Nectriaceae</taxon>
        <taxon>Fusarium</taxon>
        <taxon>Fusarium oxysporum species complex</taxon>
    </lineage>
</organism>
<dbReference type="EMBL" id="JH658038">
    <property type="protein sequence ID" value="EXM14935.1"/>
    <property type="molecule type" value="Genomic_DNA"/>
</dbReference>
<protein>
    <submittedName>
        <fullName evidence="1">Uncharacterized protein</fullName>
    </submittedName>
</protein>
<name>X0M2P7_FUSOX</name>
<accession>X0M2P7</accession>
<evidence type="ECO:0000313" key="1">
    <source>
        <dbReference type="EMBL" id="EXM14935.1"/>
    </source>
</evidence>
<reference evidence="1" key="2">
    <citation type="submission" date="2012-05" db="EMBL/GenBank/DDBJ databases">
        <title>The Genome Annotation of Fusarium oxysporum Cotton.</title>
        <authorList>
            <consortium name="The Broad Institute Genomics Platform"/>
            <person name="Ma L.-J."/>
            <person name="Corby-Kistler H."/>
            <person name="Broz K."/>
            <person name="Gale L.R."/>
            <person name="Jonkers W."/>
            <person name="O'Donnell K."/>
            <person name="Ploetz R."/>
            <person name="Steinberg C."/>
            <person name="Schwartz D.C."/>
            <person name="VanEtten H."/>
            <person name="Zhou S."/>
            <person name="Young S.K."/>
            <person name="Zeng Q."/>
            <person name="Gargeya S."/>
            <person name="Fitzgerald M."/>
            <person name="Abouelleil A."/>
            <person name="Alvarado L."/>
            <person name="Chapman S.B."/>
            <person name="Gainer-Dewar J."/>
            <person name="Goldberg J."/>
            <person name="Griggs A."/>
            <person name="Gujja S."/>
            <person name="Hansen M."/>
            <person name="Howarth C."/>
            <person name="Imamovic A."/>
            <person name="Ireland A."/>
            <person name="Larimer J."/>
            <person name="McCowan C."/>
            <person name="Murphy C."/>
            <person name="Pearson M."/>
            <person name="Poon T.W."/>
            <person name="Priest M."/>
            <person name="Roberts A."/>
            <person name="Saif S."/>
            <person name="Shea T."/>
            <person name="Sykes S."/>
            <person name="Wortman J."/>
            <person name="Nusbaum C."/>
            <person name="Birren B."/>
        </authorList>
    </citation>
    <scope>NUCLEOTIDE SEQUENCE</scope>
    <source>
        <strain evidence="1">25433</strain>
    </source>
</reference>
<reference evidence="1" key="1">
    <citation type="submission" date="2011-11" db="EMBL/GenBank/DDBJ databases">
        <title>The Genome Sequence of Fusarium oxysporum Cotton.</title>
        <authorList>
            <consortium name="The Broad Institute Genome Sequencing Platform"/>
            <person name="Ma L.-J."/>
            <person name="Gale L.R."/>
            <person name="Schwartz D.C."/>
            <person name="Zhou S."/>
            <person name="Corby-Kistler H."/>
            <person name="Young S.K."/>
            <person name="Zeng Q."/>
            <person name="Gargeya S."/>
            <person name="Fitzgerald M."/>
            <person name="Haas B."/>
            <person name="Abouelleil A."/>
            <person name="Alvarado L."/>
            <person name="Arachchi H.M."/>
            <person name="Berlin A."/>
            <person name="Brown A."/>
            <person name="Chapman S.B."/>
            <person name="Chen Z."/>
            <person name="Dunbar C."/>
            <person name="Freedman E."/>
            <person name="Gearin G."/>
            <person name="Goldberg J."/>
            <person name="Griggs A."/>
            <person name="Gujja S."/>
            <person name="Heiman D."/>
            <person name="Howarth C."/>
            <person name="Larson L."/>
            <person name="Lui A."/>
            <person name="MacDonald P.J.P."/>
            <person name="Montmayeur A."/>
            <person name="Murphy C."/>
            <person name="Neiman D."/>
            <person name="Pearson M."/>
            <person name="Priest M."/>
            <person name="Roberts A."/>
            <person name="Saif S."/>
            <person name="Shea T."/>
            <person name="Shenoy N."/>
            <person name="Sisk P."/>
            <person name="Stolte C."/>
            <person name="Sykes S."/>
            <person name="Wortman J."/>
            <person name="Nusbaum C."/>
            <person name="Birren B."/>
        </authorList>
    </citation>
    <scope>NUCLEOTIDE SEQUENCE [LARGE SCALE GENOMIC DNA]</scope>
    <source>
        <strain evidence="1">25433</strain>
    </source>
</reference>
<dbReference type="HOGENOM" id="CLU_3335611_0_0_1"/>